<dbReference type="OrthoDB" id="426882at2759"/>
<dbReference type="EMBL" id="CP072757">
    <property type="protein sequence ID" value="QUC22787.1"/>
    <property type="molecule type" value="Genomic_DNA"/>
</dbReference>
<reference evidence="8" key="1">
    <citation type="submission" date="2020-03" db="EMBL/GenBank/DDBJ databases">
        <title>A mixture of massive structural variations and highly conserved coding sequences in Ustilaginoidea virens genome.</title>
        <authorList>
            <person name="Zhang K."/>
            <person name="Zhao Z."/>
            <person name="Zhang Z."/>
            <person name="Li Y."/>
            <person name="Hsiang T."/>
            <person name="Sun W."/>
        </authorList>
    </citation>
    <scope>NUCLEOTIDE SEQUENCE</scope>
    <source>
        <strain evidence="8">UV-8b</strain>
    </source>
</reference>
<keyword evidence="5" id="KW-0539">Nucleus</keyword>
<dbReference type="AlphaFoldDB" id="A0A8E5MK53"/>
<dbReference type="PANTHER" id="PTHR47338:SF6">
    <property type="entry name" value="ZN(II)2CYS6 TRANSCRIPTION FACTOR (EUROFUNG)"/>
    <property type="match status" value="1"/>
</dbReference>
<dbReference type="PROSITE" id="PS50048">
    <property type="entry name" value="ZN2_CY6_FUNGAL_2"/>
    <property type="match status" value="1"/>
</dbReference>
<protein>
    <recommendedName>
        <fullName evidence="7">Zn(2)-C6 fungal-type domain-containing protein</fullName>
    </recommendedName>
</protein>
<dbReference type="KEGG" id="uvi:66067805"/>
<evidence type="ECO:0000256" key="2">
    <source>
        <dbReference type="ARBA" id="ARBA00022723"/>
    </source>
</evidence>
<organism evidence="8 9">
    <name type="scientific">Ustilaginoidea virens</name>
    <name type="common">Rice false smut fungus</name>
    <name type="synonym">Villosiclava virens</name>
    <dbReference type="NCBI Taxonomy" id="1159556"/>
    <lineage>
        <taxon>Eukaryota</taxon>
        <taxon>Fungi</taxon>
        <taxon>Dikarya</taxon>
        <taxon>Ascomycota</taxon>
        <taxon>Pezizomycotina</taxon>
        <taxon>Sordariomycetes</taxon>
        <taxon>Hypocreomycetidae</taxon>
        <taxon>Hypocreales</taxon>
        <taxon>Clavicipitaceae</taxon>
        <taxon>Ustilaginoidea</taxon>
    </lineage>
</organism>
<evidence type="ECO:0000256" key="6">
    <source>
        <dbReference type="SAM" id="MobiDB-lite"/>
    </source>
</evidence>
<feature type="region of interest" description="Disordered" evidence="6">
    <location>
        <begin position="630"/>
        <end position="659"/>
    </location>
</feature>
<keyword evidence="2" id="KW-0479">Metal-binding</keyword>
<evidence type="ECO:0000256" key="4">
    <source>
        <dbReference type="ARBA" id="ARBA00023163"/>
    </source>
</evidence>
<evidence type="ECO:0000313" key="9">
    <source>
        <dbReference type="Proteomes" id="UP000027002"/>
    </source>
</evidence>
<name>A0A8E5MK53_USTVR</name>
<gene>
    <name evidence="8" type="ORF">UV8b_07028</name>
</gene>
<dbReference type="GO" id="GO:0006351">
    <property type="term" value="P:DNA-templated transcription"/>
    <property type="evidence" value="ECO:0007669"/>
    <property type="project" value="InterPro"/>
</dbReference>
<dbReference type="Pfam" id="PF00172">
    <property type="entry name" value="Zn_clus"/>
    <property type="match status" value="1"/>
</dbReference>
<dbReference type="RefSeq" id="XP_043000460.1">
    <property type="nucleotide sequence ID" value="XM_043144525.1"/>
</dbReference>
<keyword evidence="9" id="KW-1185">Reference proteome</keyword>
<keyword evidence="3" id="KW-0805">Transcription regulation</keyword>
<dbReference type="PROSITE" id="PS00463">
    <property type="entry name" value="ZN2_CY6_FUNGAL_1"/>
    <property type="match status" value="1"/>
</dbReference>
<evidence type="ECO:0000256" key="3">
    <source>
        <dbReference type="ARBA" id="ARBA00023015"/>
    </source>
</evidence>
<feature type="compositionally biased region" description="Polar residues" evidence="6">
    <location>
        <begin position="642"/>
        <end position="656"/>
    </location>
</feature>
<dbReference type="InterPro" id="IPR050815">
    <property type="entry name" value="TF_fung"/>
</dbReference>
<accession>A0A8E5MK53</accession>
<evidence type="ECO:0000256" key="5">
    <source>
        <dbReference type="ARBA" id="ARBA00023242"/>
    </source>
</evidence>
<dbReference type="InterPro" id="IPR036864">
    <property type="entry name" value="Zn2-C6_fun-type_DNA-bd_sf"/>
</dbReference>
<dbReference type="SUPFAM" id="SSF57701">
    <property type="entry name" value="Zn2/Cys6 DNA-binding domain"/>
    <property type="match status" value="1"/>
</dbReference>
<dbReference type="PRINTS" id="PR00755">
    <property type="entry name" value="AFLATOXINBRP"/>
</dbReference>
<dbReference type="CDD" id="cd12148">
    <property type="entry name" value="fungal_TF_MHR"/>
    <property type="match status" value="1"/>
</dbReference>
<dbReference type="GO" id="GO:0003677">
    <property type="term" value="F:DNA binding"/>
    <property type="evidence" value="ECO:0007669"/>
    <property type="project" value="InterPro"/>
</dbReference>
<keyword evidence="4" id="KW-0804">Transcription</keyword>
<comment type="subcellular location">
    <subcellularLocation>
        <location evidence="1">Nucleus</location>
    </subcellularLocation>
</comment>
<sequence>MATLDETFGTATRGRRRSHHACLTCRRKKTRCPAEKPACSSCLRLNQPCSYPPAAKVPQSGRSEERLAHLEEKLDLLLTGRPSQALRHDQALDGFVPPAASESSHSLVTTPALENNRVLLLGNNQPSSLVLETAVSQSRPEAADISLGTRLYFEYCHRQPIWCFEREEVGDVNSLADELACSILALTARFARNSAGFETYGPIARRMIMARIADGNVGLSTIESLCLLSYSSFVDGNVHVGQFHLGLALQLCRSAMLDVDAGYAVDDVAAERKKKVFWSLQVLDQYHGRQAGALSAPTEAWRQSACTTASGDHRNLLDPDVKFPPLPTDDLGHTMPSEPGIWNTSVQLGWVWSRVRKYVSDCAHGIFREPWRRDSTYAAVLSDFMEAENRIPMCHRYDSVKFYERKVEDVKMNRDYWATWLKEQFTYHSIPTVLNHPFLYIVGAQHNSNLAIPNTFWRRSSELALIHATWIVRMIDMVLDKQVPLTDPFFGHIAAIAATVHLYYCCAAASKLKHKSNADFAKCRKFLKGFIPFSAACRALDRNLDKMTRIAAGSETNGVEDWMPSRIYLSVPLMWSILQLNCPSDADSGQLAKTGLLDSSLALTATHQEEDEMTTLDIIVATSPEITVNTADGGQDAPTLSFKGTVSSSPGSSRESAYNELSAEQADSLTFNTTPWLYADPCQFDGMTDLVYHDDRSRVGSSSMSWWEVANMNEGLMGQL</sequence>
<dbReference type="GO" id="GO:0005634">
    <property type="term" value="C:nucleus"/>
    <property type="evidence" value="ECO:0007669"/>
    <property type="project" value="UniProtKB-SubCell"/>
</dbReference>
<feature type="domain" description="Zn(2)-C6 fungal-type" evidence="7">
    <location>
        <begin position="21"/>
        <end position="51"/>
    </location>
</feature>
<dbReference type="GO" id="GO:0008270">
    <property type="term" value="F:zinc ion binding"/>
    <property type="evidence" value="ECO:0007669"/>
    <property type="project" value="InterPro"/>
</dbReference>
<dbReference type="Gene3D" id="4.10.240.10">
    <property type="entry name" value="Zn(2)-C6 fungal-type DNA-binding domain"/>
    <property type="match status" value="1"/>
</dbReference>
<dbReference type="InterPro" id="IPR007219">
    <property type="entry name" value="XnlR_reg_dom"/>
</dbReference>
<dbReference type="GO" id="GO:0000981">
    <property type="term" value="F:DNA-binding transcription factor activity, RNA polymerase II-specific"/>
    <property type="evidence" value="ECO:0007669"/>
    <property type="project" value="InterPro"/>
</dbReference>
<dbReference type="Pfam" id="PF04082">
    <property type="entry name" value="Fungal_trans"/>
    <property type="match status" value="1"/>
</dbReference>
<dbReference type="InterPro" id="IPR001138">
    <property type="entry name" value="Zn2Cys6_DnaBD"/>
</dbReference>
<evidence type="ECO:0000259" key="7">
    <source>
        <dbReference type="PROSITE" id="PS50048"/>
    </source>
</evidence>
<dbReference type="Proteomes" id="UP000027002">
    <property type="component" value="Chromosome 5"/>
</dbReference>
<evidence type="ECO:0000256" key="1">
    <source>
        <dbReference type="ARBA" id="ARBA00004123"/>
    </source>
</evidence>
<dbReference type="CDD" id="cd00067">
    <property type="entry name" value="GAL4"/>
    <property type="match status" value="1"/>
</dbReference>
<proteinExistence type="predicted"/>
<dbReference type="GeneID" id="66067805"/>
<dbReference type="SMART" id="SM00066">
    <property type="entry name" value="GAL4"/>
    <property type="match status" value="1"/>
</dbReference>
<dbReference type="PANTHER" id="PTHR47338">
    <property type="entry name" value="ZN(II)2CYS6 TRANSCRIPTION FACTOR (EUROFUNG)-RELATED"/>
    <property type="match status" value="1"/>
</dbReference>
<evidence type="ECO:0000313" key="8">
    <source>
        <dbReference type="EMBL" id="QUC22787.1"/>
    </source>
</evidence>